<proteinExistence type="predicted"/>
<reference evidence="1 2" key="1">
    <citation type="journal article" date="2014" name="Syst. Appl. Microbiol.">
        <title>Genomic insights into the taxonomic status of the three subspecies of Bacillus subtilis.</title>
        <authorList>
            <person name="Yi H."/>
            <person name="Chun J."/>
            <person name="Cha C.J."/>
        </authorList>
    </citation>
    <scope>NUCLEOTIDE SEQUENCE [LARGE SCALE GENOMIC DNA]</scope>
    <source>
        <strain evidence="1 2">KCTC 13429</strain>
    </source>
</reference>
<dbReference type="AlphaFoldDB" id="A0A9W5PD00"/>
<evidence type="ECO:0000313" key="2">
    <source>
        <dbReference type="Proteomes" id="UP000011182"/>
    </source>
</evidence>
<evidence type="ECO:0000313" key="1">
    <source>
        <dbReference type="EMBL" id="ELS61308.1"/>
    </source>
</evidence>
<gene>
    <name evidence="1" type="ORF">BSI_27700</name>
</gene>
<name>A0A9W5PD00_9BACI</name>
<accession>A0A9W5PD00</accession>
<dbReference type="EMBL" id="AMXN01000004">
    <property type="protein sequence ID" value="ELS61308.1"/>
    <property type="molecule type" value="Genomic_DNA"/>
</dbReference>
<dbReference type="Proteomes" id="UP000011182">
    <property type="component" value="Unassembled WGS sequence"/>
</dbReference>
<keyword evidence="2" id="KW-1185">Reference proteome</keyword>
<protein>
    <submittedName>
        <fullName evidence="1">Uncharacterized protein</fullName>
    </submittedName>
</protein>
<comment type="caution">
    <text evidence="1">The sequence shown here is derived from an EMBL/GenBank/DDBJ whole genome shotgun (WGS) entry which is preliminary data.</text>
</comment>
<organism evidence="1 2">
    <name type="scientific">Bacillus inaquosorum KCTC 13429</name>
    <dbReference type="NCBI Taxonomy" id="1236548"/>
    <lineage>
        <taxon>Bacteria</taxon>
        <taxon>Bacillati</taxon>
        <taxon>Bacillota</taxon>
        <taxon>Bacilli</taxon>
        <taxon>Bacillales</taxon>
        <taxon>Bacillaceae</taxon>
        <taxon>Bacillus</taxon>
    </lineage>
</organism>
<sequence>MQTFKADGVKAADISELEWMLQLHSHSLPKPSISVKVFLQPHVHRTLSKGEAS</sequence>